<dbReference type="VEuPathDB" id="TrichDB:TVAG_099820"/>
<reference evidence="1" key="2">
    <citation type="journal article" date="2007" name="Science">
        <title>Draft genome sequence of the sexually transmitted pathogen Trichomonas vaginalis.</title>
        <authorList>
            <person name="Carlton J.M."/>
            <person name="Hirt R.P."/>
            <person name="Silva J.C."/>
            <person name="Delcher A.L."/>
            <person name="Schatz M."/>
            <person name="Zhao Q."/>
            <person name="Wortman J.R."/>
            <person name="Bidwell S.L."/>
            <person name="Alsmark U.C.M."/>
            <person name="Besteiro S."/>
            <person name="Sicheritz-Ponten T."/>
            <person name="Noel C.J."/>
            <person name="Dacks J.B."/>
            <person name="Foster P.G."/>
            <person name="Simillion C."/>
            <person name="Van de Peer Y."/>
            <person name="Miranda-Saavedra D."/>
            <person name="Barton G.J."/>
            <person name="Westrop G.D."/>
            <person name="Mueller S."/>
            <person name="Dessi D."/>
            <person name="Fiori P.L."/>
            <person name="Ren Q."/>
            <person name="Paulsen I."/>
            <person name="Zhang H."/>
            <person name="Bastida-Corcuera F.D."/>
            <person name="Simoes-Barbosa A."/>
            <person name="Brown M.T."/>
            <person name="Hayes R.D."/>
            <person name="Mukherjee M."/>
            <person name="Okumura C.Y."/>
            <person name="Schneider R."/>
            <person name="Smith A.J."/>
            <person name="Vanacova S."/>
            <person name="Villalvazo M."/>
            <person name="Haas B.J."/>
            <person name="Pertea M."/>
            <person name="Feldblyum T.V."/>
            <person name="Utterback T.R."/>
            <person name="Shu C.L."/>
            <person name="Osoegawa K."/>
            <person name="de Jong P.J."/>
            <person name="Hrdy I."/>
            <person name="Horvathova L."/>
            <person name="Zubacova Z."/>
            <person name="Dolezal P."/>
            <person name="Malik S.B."/>
            <person name="Logsdon J.M. Jr."/>
            <person name="Henze K."/>
            <person name="Gupta A."/>
            <person name="Wang C.C."/>
            <person name="Dunne R.L."/>
            <person name="Upcroft J.A."/>
            <person name="Upcroft P."/>
            <person name="White O."/>
            <person name="Salzberg S.L."/>
            <person name="Tang P."/>
            <person name="Chiu C.-H."/>
            <person name="Lee Y.-S."/>
            <person name="Embley T.M."/>
            <person name="Coombs G.H."/>
            <person name="Mottram J.C."/>
            <person name="Tachezy J."/>
            <person name="Fraser-Liggett C.M."/>
            <person name="Johnson P.J."/>
        </authorList>
    </citation>
    <scope>NUCLEOTIDE SEQUENCE [LARGE SCALE GENOMIC DNA]</scope>
    <source>
        <strain evidence="1">G3</strain>
    </source>
</reference>
<accession>A2EK49</accession>
<organism evidence="1 2">
    <name type="scientific">Trichomonas vaginalis (strain ATCC PRA-98 / G3)</name>
    <dbReference type="NCBI Taxonomy" id="412133"/>
    <lineage>
        <taxon>Eukaryota</taxon>
        <taxon>Metamonada</taxon>
        <taxon>Parabasalia</taxon>
        <taxon>Trichomonadida</taxon>
        <taxon>Trichomonadidae</taxon>
        <taxon>Trichomonas</taxon>
    </lineage>
</organism>
<gene>
    <name evidence="1" type="ORF">TVAG_099820</name>
</gene>
<dbReference type="InParanoid" id="A2EK49"/>
<dbReference type="Proteomes" id="UP000001542">
    <property type="component" value="Unassembled WGS sequence"/>
</dbReference>
<sequence>MKSFVSSMIRANKRMNDEINECLRIQTNNHRRFTTLKQTARSVCSIHPRAIKNYQMTHSHSLSFPDEPHLKHPKAKKVDEVKVENPFPFQDRLTYQNYMLPQQPNIGVKRAFNTVVTNRYINNDIKAFIDQTENPDESITPLYAPSIDPVLHVGKFHNEEINWDS</sequence>
<dbReference type="RefSeq" id="XP_001319165.1">
    <property type="nucleotide sequence ID" value="XM_001319130.1"/>
</dbReference>
<dbReference type="AlphaFoldDB" id="A2EK49"/>
<dbReference type="VEuPathDB" id="TrichDB:TVAGG3_0838190"/>
<name>A2EK49_TRIV3</name>
<evidence type="ECO:0000313" key="2">
    <source>
        <dbReference type="Proteomes" id="UP000001542"/>
    </source>
</evidence>
<dbReference type="KEGG" id="tva:4764823"/>
<keyword evidence="2" id="KW-1185">Reference proteome</keyword>
<dbReference type="SMR" id="A2EK49"/>
<dbReference type="EMBL" id="DS113411">
    <property type="protein sequence ID" value="EAY06942.1"/>
    <property type="molecule type" value="Genomic_DNA"/>
</dbReference>
<protein>
    <submittedName>
        <fullName evidence="1">Uncharacterized protein</fullName>
    </submittedName>
</protein>
<dbReference type="OrthoDB" id="10624545at2759"/>
<proteinExistence type="predicted"/>
<reference evidence="1" key="1">
    <citation type="submission" date="2006-10" db="EMBL/GenBank/DDBJ databases">
        <authorList>
            <person name="Amadeo P."/>
            <person name="Zhao Q."/>
            <person name="Wortman J."/>
            <person name="Fraser-Liggett C."/>
            <person name="Carlton J."/>
        </authorList>
    </citation>
    <scope>NUCLEOTIDE SEQUENCE</scope>
    <source>
        <strain evidence="1">G3</strain>
    </source>
</reference>
<evidence type="ECO:0000313" key="1">
    <source>
        <dbReference type="EMBL" id="EAY06942.1"/>
    </source>
</evidence>